<dbReference type="InterPro" id="IPR009910">
    <property type="entry name" value="DUF1450"/>
</dbReference>
<dbReference type="RefSeq" id="WP_093211781.1">
    <property type="nucleotide sequence ID" value="NZ_FNFL01000001.1"/>
</dbReference>
<dbReference type="OrthoDB" id="1684419at2"/>
<dbReference type="STRING" id="407036.SAMN05216243_1104"/>
<proteinExistence type="predicted"/>
<accession>A0A1G8X1E4</accession>
<sequence length="82" mass="9311">MGIVVVEICDASLINEVDVERIIEAEYPEVAVIKSDCLSFCGLCRVRPYAMVNNTRVFGKTAEECLHVIREKIEEELAFYLN</sequence>
<evidence type="ECO:0000313" key="2">
    <source>
        <dbReference type="Proteomes" id="UP000198694"/>
    </source>
</evidence>
<reference evidence="1 2" key="1">
    <citation type="submission" date="2016-10" db="EMBL/GenBank/DDBJ databases">
        <authorList>
            <person name="de Groot N.N."/>
        </authorList>
    </citation>
    <scope>NUCLEOTIDE SEQUENCE [LARGE SCALE GENOMIC DNA]</scope>
    <source>
        <strain evidence="1 2">CGMCC 1.6502</strain>
    </source>
</reference>
<dbReference type="Pfam" id="PF07293">
    <property type="entry name" value="DUF1450"/>
    <property type="match status" value="1"/>
</dbReference>
<name>A0A1G8X1E4_9BACI</name>
<dbReference type="Proteomes" id="UP000198694">
    <property type="component" value="Unassembled WGS sequence"/>
</dbReference>
<protein>
    <submittedName>
        <fullName evidence="1">Uncharacterized protein YuzB, UPF0349 family</fullName>
    </submittedName>
</protein>
<dbReference type="EMBL" id="FNFL01000001">
    <property type="protein sequence ID" value="SDJ84353.1"/>
    <property type="molecule type" value="Genomic_DNA"/>
</dbReference>
<keyword evidence="2" id="KW-1185">Reference proteome</keyword>
<organism evidence="1 2">
    <name type="scientific">Sediminibacillus albus</name>
    <dbReference type="NCBI Taxonomy" id="407036"/>
    <lineage>
        <taxon>Bacteria</taxon>
        <taxon>Bacillati</taxon>
        <taxon>Bacillota</taxon>
        <taxon>Bacilli</taxon>
        <taxon>Bacillales</taxon>
        <taxon>Bacillaceae</taxon>
        <taxon>Sediminibacillus</taxon>
    </lineage>
</organism>
<gene>
    <name evidence="1" type="ORF">SAMN05216243_1104</name>
</gene>
<evidence type="ECO:0000313" key="1">
    <source>
        <dbReference type="EMBL" id="SDJ84353.1"/>
    </source>
</evidence>
<dbReference type="AlphaFoldDB" id="A0A1G8X1E4"/>